<evidence type="ECO:0000313" key="1">
    <source>
        <dbReference type="EMBL" id="RXR25556.1"/>
    </source>
</evidence>
<dbReference type="AlphaFoldDB" id="A0A4Q1KED8"/>
<sequence>MRSRQLLLLALVAFVSAACGVFVGRAVADRPRATETELHALLHDDLKLTSQQQVKLDQEEARFAVRRKALELEMRAANARLAEAIDEEHGYGPKVTAAIDNSHIMMGELQKETLEHLFAMRAILNPEQAKMFDRTVVKALTADAR</sequence>
<dbReference type="EMBL" id="SBKP01000020">
    <property type="protein sequence ID" value="RXR25556.1"/>
    <property type="molecule type" value="Genomic_DNA"/>
</dbReference>
<dbReference type="Pfam" id="PF13801">
    <property type="entry name" value="Metal_resist"/>
    <property type="match status" value="1"/>
</dbReference>
<reference evidence="2" key="1">
    <citation type="submission" date="2019-01" db="EMBL/GenBank/DDBJ databases">
        <title>Cytophagaceae bacterium strain CAR-16.</title>
        <authorList>
            <person name="Chen W.-M."/>
        </authorList>
    </citation>
    <scope>NUCLEOTIDE SEQUENCE [LARGE SCALE GENOMIC DNA]</scope>
    <source>
        <strain evidence="2">CHR27</strain>
    </source>
</reference>
<proteinExistence type="predicted"/>
<dbReference type="RefSeq" id="WP_129405190.1">
    <property type="nucleotide sequence ID" value="NZ_SBKP01000020.1"/>
</dbReference>
<keyword evidence="2" id="KW-1185">Reference proteome</keyword>
<dbReference type="InterPro" id="IPR025961">
    <property type="entry name" value="Metal_resist"/>
</dbReference>
<comment type="caution">
    <text evidence="1">The sequence shown here is derived from an EMBL/GenBank/DDBJ whole genome shotgun (WGS) entry which is preliminary data.</text>
</comment>
<dbReference type="PROSITE" id="PS51257">
    <property type="entry name" value="PROKAR_LIPOPROTEIN"/>
    <property type="match status" value="1"/>
</dbReference>
<organism evidence="1 2">
    <name type="scientific">Sphingobium fluviale</name>
    <dbReference type="NCBI Taxonomy" id="2506423"/>
    <lineage>
        <taxon>Bacteria</taxon>
        <taxon>Pseudomonadati</taxon>
        <taxon>Pseudomonadota</taxon>
        <taxon>Alphaproteobacteria</taxon>
        <taxon>Sphingomonadales</taxon>
        <taxon>Sphingomonadaceae</taxon>
        <taxon>Sphingobium</taxon>
    </lineage>
</organism>
<evidence type="ECO:0000313" key="2">
    <source>
        <dbReference type="Proteomes" id="UP000290958"/>
    </source>
</evidence>
<dbReference type="OrthoDB" id="7450844at2"/>
<name>A0A4Q1KED8_9SPHN</name>
<accession>A0A4Q1KED8</accession>
<dbReference type="Proteomes" id="UP000290958">
    <property type="component" value="Unassembled WGS sequence"/>
</dbReference>
<protein>
    <submittedName>
        <fullName evidence="1">Periplasmic heavy metal sensor</fullName>
    </submittedName>
</protein>
<dbReference type="Gene3D" id="1.20.120.1490">
    <property type="match status" value="1"/>
</dbReference>
<gene>
    <name evidence="1" type="ORF">EQG66_14085</name>
</gene>